<dbReference type="SUPFAM" id="SSF54211">
    <property type="entry name" value="Ribosomal protein S5 domain 2-like"/>
    <property type="match status" value="1"/>
</dbReference>
<name>A0ABW3D285_9FLAO</name>
<dbReference type="RefSeq" id="WP_386409960.1">
    <property type="nucleotide sequence ID" value="NZ_JBHTJH010000017.1"/>
</dbReference>
<proteinExistence type="predicted"/>
<comment type="caution">
    <text evidence="1">The sequence shown here is derived from an EMBL/GenBank/DDBJ whole genome shotgun (WGS) entry which is preliminary data.</text>
</comment>
<keyword evidence="2" id="KW-1185">Reference proteome</keyword>
<evidence type="ECO:0000313" key="2">
    <source>
        <dbReference type="Proteomes" id="UP001596978"/>
    </source>
</evidence>
<dbReference type="InterPro" id="IPR014721">
    <property type="entry name" value="Ribsml_uS5_D2-typ_fold_subgr"/>
</dbReference>
<evidence type="ECO:0000313" key="1">
    <source>
        <dbReference type="EMBL" id="MFD0863694.1"/>
    </source>
</evidence>
<organism evidence="1 2">
    <name type="scientific">Sungkyunkwania multivorans</name>
    <dbReference type="NCBI Taxonomy" id="1173618"/>
    <lineage>
        <taxon>Bacteria</taxon>
        <taxon>Pseudomonadati</taxon>
        <taxon>Bacteroidota</taxon>
        <taxon>Flavobacteriia</taxon>
        <taxon>Flavobacteriales</taxon>
        <taxon>Flavobacteriaceae</taxon>
        <taxon>Sungkyunkwania</taxon>
    </lineage>
</organism>
<keyword evidence="1" id="KW-0418">Kinase</keyword>
<protein>
    <submittedName>
        <fullName evidence="1">GYDIA family GHMP kinase</fullName>
    </submittedName>
</protein>
<accession>A0ABW3D285</accession>
<dbReference type="EMBL" id="JBHTJH010000017">
    <property type="protein sequence ID" value="MFD0863694.1"/>
    <property type="molecule type" value="Genomic_DNA"/>
</dbReference>
<keyword evidence="1" id="KW-0808">Transferase</keyword>
<gene>
    <name evidence="1" type="ORF">ACFQ1M_15880</name>
</gene>
<dbReference type="InterPro" id="IPR047765">
    <property type="entry name" value="GHMP_GYDIA-like"/>
</dbReference>
<dbReference type="NCBIfam" id="NF040656">
    <property type="entry name" value="GHMP_GYDIA"/>
    <property type="match status" value="1"/>
</dbReference>
<sequence>MKKFYSNGKLLLTGEYVVLDGAKALAIPTKYGQSLSIAETDTNHIKWQSLDHKGNVWFKSDLLLNTDRFLATSQKDETTQTLVKLLSEANKLNPSFLAGTKGLKVTSKLDFPRNWGLGSSSTLINNIAQWAGVDAYQLLWNAFSGSGYDIACAQHDHPIIYQLKDKMPHVEKTLFDPTFKDRLYFVHLNEKQNSREGIAHYRKAKALLAPFIQQIDEVTEQFIKSRSLNDLKMAIELHERLIADLVKLPTVKERLFPDYFGSIKSLGAWGGDFVLATGDETTTNYFKEKGFHTVIPYKDMVL</sequence>
<dbReference type="Gene3D" id="3.30.230.10">
    <property type="match status" value="1"/>
</dbReference>
<reference evidence="2" key="1">
    <citation type="journal article" date="2019" name="Int. J. Syst. Evol. Microbiol.">
        <title>The Global Catalogue of Microorganisms (GCM) 10K type strain sequencing project: providing services to taxonomists for standard genome sequencing and annotation.</title>
        <authorList>
            <consortium name="The Broad Institute Genomics Platform"/>
            <consortium name="The Broad Institute Genome Sequencing Center for Infectious Disease"/>
            <person name="Wu L."/>
            <person name="Ma J."/>
        </authorList>
    </citation>
    <scope>NUCLEOTIDE SEQUENCE [LARGE SCALE GENOMIC DNA]</scope>
    <source>
        <strain evidence="2">CCUG 62952</strain>
    </source>
</reference>
<dbReference type="InterPro" id="IPR020568">
    <property type="entry name" value="Ribosomal_Su5_D2-typ_SF"/>
</dbReference>
<dbReference type="Proteomes" id="UP001596978">
    <property type="component" value="Unassembled WGS sequence"/>
</dbReference>
<dbReference type="GO" id="GO:0016301">
    <property type="term" value="F:kinase activity"/>
    <property type="evidence" value="ECO:0007669"/>
    <property type="project" value="UniProtKB-KW"/>
</dbReference>